<feature type="signal peptide" evidence="1">
    <location>
        <begin position="1"/>
        <end position="26"/>
    </location>
</feature>
<accession>A0A1G2CSG4</accession>
<gene>
    <name evidence="2" type="ORF">A2648_01050</name>
</gene>
<protein>
    <submittedName>
        <fullName evidence="2">Uncharacterized protein</fullName>
    </submittedName>
</protein>
<dbReference type="AlphaFoldDB" id="A0A1G2CSG4"/>
<proteinExistence type="predicted"/>
<keyword evidence="1" id="KW-0732">Signal</keyword>
<dbReference type="STRING" id="1798657.A2648_01050"/>
<name>A0A1G2CSG4_9BACT</name>
<feature type="chain" id="PRO_5009582388" evidence="1">
    <location>
        <begin position="27"/>
        <end position="334"/>
    </location>
</feature>
<evidence type="ECO:0000256" key="1">
    <source>
        <dbReference type="SAM" id="SignalP"/>
    </source>
</evidence>
<evidence type="ECO:0000313" key="2">
    <source>
        <dbReference type="EMBL" id="OGZ04316.1"/>
    </source>
</evidence>
<sequence length="334" mass="36183">MPTVKNFLFPALLFFFVFSLVAQVSAQTIESNQISATISPEQPGPQEKVTISLVSFAINLDRSSITWTLDGKKSLSGAGEKKFSFTTGVVGETSRVSVSIVSPSGEVIPKSFSITPEELTLIWEAPDSYTPPFYKGKALPSSQGSIKIVAMPNIKSGGVITKPENLLYKWRRNDKAAQDASGFGKNTFSIRNSITDIFEKIEVTVTSADGSISALSGITISIVNPQVAFYENRPLEGVYYESVLPGNFVLDNEEIKINAEPYYFSSTNKNKLDFAFSWLVGGKETVSDKSDPSAISLRIERGASGSSNISLSVKNAKKILQEATANLTVKFGTI</sequence>
<dbReference type="EMBL" id="MHLH01000008">
    <property type="protein sequence ID" value="OGZ04316.1"/>
    <property type="molecule type" value="Genomic_DNA"/>
</dbReference>
<dbReference type="Proteomes" id="UP000178841">
    <property type="component" value="Unassembled WGS sequence"/>
</dbReference>
<organism evidence="2 3">
    <name type="scientific">Candidatus Lloydbacteria bacterium RIFCSPHIGHO2_01_FULL_41_20</name>
    <dbReference type="NCBI Taxonomy" id="1798657"/>
    <lineage>
        <taxon>Bacteria</taxon>
        <taxon>Candidatus Lloydiibacteriota</taxon>
    </lineage>
</organism>
<comment type="caution">
    <text evidence="2">The sequence shown here is derived from an EMBL/GenBank/DDBJ whole genome shotgun (WGS) entry which is preliminary data.</text>
</comment>
<reference evidence="2 3" key="1">
    <citation type="journal article" date="2016" name="Nat. Commun.">
        <title>Thousands of microbial genomes shed light on interconnected biogeochemical processes in an aquifer system.</title>
        <authorList>
            <person name="Anantharaman K."/>
            <person name="Brown C.T."/>
            <person name="Hug L.A."/>
            <person name="Sharon I."/>
            <person name="Castelle C.J."/>
            <person name="Probst A.J."/>
            <person name="Thomas B.C."/>
            <person name="Singh A."/>
            <person name="Wilkins M.J."/>
            <person name="Karaoz U."/>
            <person name="Brodie E.L."/>
            <person name="Williams K.H."/>
            <person name="Hubbard S.S."/>
            <person name="Banfield J.F."/>
        </authorList>
    </citation>
    <scope>NUCLEOTIDE SEQUENCE [LARGE SCALE GENOMIC DNA]</scope>
</reference>
<evidence type="ECO:0000313" key="3">
    <source>
        <dbReference type="Proteomes" id="UP000178841"/>
    </source>
</evidence>